<reference evidence="6 7" key="1">
    <citation type="journal article" date="2016" name="Genome Biol. Evol.">
        <title>Divergent and convergent evolution of fungal pathogenicity.</title>
        <authorList>
            <person name="Shang Y."/>
            <person name="Xiao G."/>
            <person name="Zheng P."/>
            <person name="Cen K."/>
            <person name="Zhan S."/>
            <person name="Wang C."/>
        </authorList>
    </citation>
    <scope>NUCLEOTIDE SEQUENCE [LARGE SCALE GENOMIC DNA]</scope>
    <source>
        <strain evidence="6 7">RCEF 2490</strain>
    </source>
</reference>
<organism evidence="6 7">
    <name type="scientific">Moelleriella libera RCEF 2490</name>
    <dbReference type="NCBI Taxonomy" id="1081109"/>
    <lineage>
        <taxon>Eukaryota</taxon>
        <taxon>Fungi</taxon>
        <taxon>Dikarya</taxon>
        <taxon>Ascomycota</taxon>
        <taxon>Pezizomycotina</taxon>
        <taxon>Sordariomycetes</taxon>
        <taxon>Hypocreomycetidae</taxon>
        <taxon>Hypocreales</taxon>
        <taxon>Clavicipitaceae</taxon>
        <taxon>Moelleriella</taxon>
    </lineage>
</organism>
<dbReference type="AlphaFoldDB" id="A0A168E4E5"/>
<keyword evidence="4" id="KW-0456">Lyase</keyword>
<evidence type="ECO:0000313" key="6">
    <source>
        <dbReference type="EMBL" id="KZZ98403.1"/>
    </source>
</evidence>
<proteinExistence type="inferred from homology"/>
<dbReference type="STRING" id="1081109.A0A168E4E5"/>
<name>A0A168E4E5_9HYPO</name>
<protein>
    <submittedName>
        <fullName evidence="6">Pyridoxal phosphate-dependent enzyme, beta subunit</fullName>
    </submittedName>
</protein>
<comment type="cofactor">
    <cofactor evidence="1">
        <name>pyridoxal 5'-phosphate</name>
        <dbReference type="ChEBI" id="CHEBI:597326"/>
    </cofactor>
</comment>
<gene>
    <name evidence="6" type="ORF">AAL_02921</name>
</gene>
<evidence type="ECO:0000256" key="4">
    <source>
        <dbReference type="ARBA" id="ARBA00023239"/>
    </source>
</evidence>
<dbReference type="Proteomes" id="UP000078544">
    <property type="component" value="Unassembled WGS sequence"/>
</dbReference>
<dbReference type="Gene3D" id="3.40.50.1100">
    <property type="match status" value="2"/>
</dbReference>
<dbReference type="GO" id="GO:0006567">
    <property type="term" value="P:L-threonine catabolic process"/>
    <property type="evidence" value="ECO:0007669"/>
    <property type="project" value="TreeGrafter"/>
</dbReference>
<dbReference type="GO" id="GO:0006565">
    <property type="term" value="P:L-serine catabolic process"/>
    <property type="evidence" value="ECO:0007669"/>
    <property type="project" value="TreeGrafter"/>
</dbReference>
<evidence type="ECO:0000256" key="3">
    <source>
        <dbReference type="ARBA" id="ARBA00022898"/>
    </source>
</evidence>
<dbReference type="InterPro" id="IPR000634">
    <property type="entry name" value="Ser/Thr_deHydtase_PyrdxlP-BS"/>
</dbReference>
<dbReference type="GO" id="GO:0004794">
    <property type="term" value="F:threonine deaminase activity"/>
    <property type="evidence" value="ECO:0007669"/>
    <property type="project" value="TreeGrafter"/>
</dbReference>
<comment type="similarity">
    <text evidence="2">Belongs to the serine/threonine dehydratase family.</text>
</comment>
<dbReference type="InterPro" id="IPR050147">
    <property type="entry name" value="Ser/Thr_Dehydratase"/>
</dbReference>
<evidence type="ECO:0000256" key="1">
    <source>
        <dbReference type="ARBA" id="ARBA00001933"/>
    </source>
</evidence>
<sequence length="325" mass="34007">MHPTYLDCAAQVVQARARIRNHIYQTPLIPSRSNDDRPNGTNVLFKAENFQLTGSFKIRGAMAKMSSASASYDSSQRVITASSGNHGIGAACAARALSRNLTVVLPETVVPAKLEKIRSYGVEVVLHGAETGLAEQHAQELAATGKYTYISPYNDVDVIAGQGSIGLEILEQATKVDNVFVAMGGGGLISGIGAVCKAFSPDTKVYGVSARNSMALAESMAAGRVVTTEHSPTLADAVAGGMDQDAVTLPLATAVVHEVIVCDEADIASALKDMAFRENMLVEGAAALALAGYNKVAERMNGQTNVIVLCGANYDQGVIAKTIYG</sequence>
<dbReference type="OrthoDB" id="7773036at2759"/>
<comment type="caution">
    <text evidence="6">The sequence shown here is derived from an EMBL/GenBank/DDBJ whole genome shotgun (WGS) entry which is preliminary data.</text>
</comment>
<dbReference type="SUPFAM" id="SSF53686">
    <property type="entry name" value="Tryptophan synthase beta subunit-like PLP-dependent enzymes"/>
    <property type="match status" value="1"/>
</dbReference>
<dbReference type="EMBL" id="AZGY01000005">
    <property type="protein sequence ID" value="KZZ98403.1"/>
    <property type="molecule type" value="Genomic_DNA"/>
</dbReference>
<dbReference type="PROSITE" id="PS00165">
    <property type="entry name" value="DEHYDRATASE_SER_THR"/>
    <property type="match status" value="1"/>
</dbReference>
<dbReference type="GO" id="GO:0009097">
    <property type="term" value="P:isoleucine biosynthetic process"/>
    <property type="evidence" value="ECO:0007669"/>
    <property type="project" value="TreeGrafter"/>
</dbReference>
<accession>A0A168E4E5</accession>
<keyword evidence="7" id="KW-1185">Reference proteome</keyword>
<evidence type="ECO:0000256" key="2">
    <source>
        <dbReference type="ARBA" id="ARBA00010869"/>
    </source>
</evidence>
<evidence type="ECO:0000313" key="7">
    <source>
        <dbReference type="Proteomes" id="UP000078544"/>
    </source>
</evidence>
<dbReference type="InterPro" id="IPR001926">
    <property type="entry name" value="TrpB-like_PALP"/>
</dbReference>
<keyword evidence="3" id="KW-0663">Pyridoxal phosphate</keyword>
<dbReference type="Pfam" id="PF00291">
    <property type="entry name" value="PALP"/>
    <property type="match status" value="1"/>
</dbReference>
<dbReference type="GO" id="GO:0030170">
    <property type="term" value="F:pyridoxal phosphate binding"/>
    <property type="evidence" value="ECO:0007669"/>
    <property type="project" value="InterPro"/>
</dbReference>
<dbReference type="InterPro" id="IPR036052">
    <property type="entry name" value="TrpB-like_PALP_sf"/>
</dbReference>
<dbReference type="PANTHER" id="PTHR48078:SF6">
    <property type="entry name" value="L-THREONINE DEHYDRATASE CATABOLIC TDCB"/>
    <property type="match status" value="1"/>
</dbReference>
<evidence type="ECO:0000259" key="5">
    <source>
        <dbReference type="Pfam" id="PF00291"/>
    </source>
</evidence>
<dbReference type="PANTHER" id="PTHR48078">
    <property type="entry name" value="THREONINE DEHYDRATASE, MITOCHONDRIAL-RELATED"/>
    <property type="match status" value="1"/>
</dbReference>
<dbReference type="FunFam" id="3.40.50.1100:FF:000005">
    <property type="entry name" value="Threonine dehydratase catabolic"/>
    <property type="match status" value="1"/>
</dbReference>
<feature type="domain" description="Tryptophan synthase beta chain-like PALP" evidence="5">
    <location>
        <begin position="19"/>
        <end position="311"/>
    </location>
</feature>
<dbReference type="GO" id="GO:0003941">
    <property type="term" value="F:L-serine ammonia-lyase activity"/>
    <property type="evidence" value="ECO:0007669"/>
    <property type="project" value="TreeGrafter"/>
</dbReference>